<protein>
    <submittedName>
        <fullName evidence="2">Uncharacterized protein</fullName>
    </submittedName>
</protein>
<feature type="compositionally biased region" description="Polar residues" evidence="1">
    <location>
        <begin position="105"/>
        <end position="116"/>
    </location>
</feature>
<feature type="region of interest" description="Disordered" evidence="1">
    <location>
        <begin position="93"/>
        <end position="133"/>
    </location>
</feature>
<dbReference type="OrthoDB" id="3562613at2759"/>
<dbReference type="AlphaFoldDB" id="W9CR97"/>
<feature type="compositionally biased region" description="Basic and acidic residues" evidence="1">
    <location>
        <begin position="208"/>
        <end position="220"/>
    </location>
</feature>
<evidence type="ECO:0000313" key="2">
    <source>
        <dbReference type="EMBL" id="ESZ98613.1"/>
    </source>
</evidence>
<accession>W9CR97</accession>
<reference evidence="2 3" key="1">
    <citation type="journal article" date="2014" name="Genome Announc.">
        <title>Draft genome sequence of Sclerotinia borealis, a psychrophilic plant pathogenic fungus.</title>
        <authorList>
            <person name="Mardanov A.V."/>
            <person name="Beletsky A.V."/>
            <person name="Kadnikov V.V."/>
            <person name="Ignatov A.N."/>
            <person name="Ravin N.V."/>
        </authorList>
    </citation>
    <scope>NUCLEOTIDE SEQUENCE [LARGE SCALE GENOMIC DNA]</scope>
    <source>
        <strain evidence="3">F-4157</strain>
    </source>
</reference>
<evidence type="ECO:0000313" key="3">
    <source>
        <dbReference type="Proteomes" id="UP000019487"/>
    </source>
</evidence>
<feature type="region of interest" description="Disordered" evidence="1">
    <location>
        <begin position="201"/>
        <end position="250"/>
    </location>
</feature>
<feature type="compositionally biased region" description="Basic and acidic residues" evidence="1">
    <location>
        <begin position="236"/>
        <end position="248"/>
    </location>
</feature>
<dbReference type="HOGENOM" id="CLU_811307_0_0_1"/>
<feature type="compositionally biased region" description="Polar residues" evidence="1">
    <location>
        <begin position="224"/>
        <end position="234"/>
    </location>
</feature>
<dbReference type="Proteomes" id="UP000019487">
    <property type="component" value="Unassembled WGS sequence"/>
</dbReference>
<dbReference type="EMBL" id="AYSA01000038">
    <property type="protein sequence ID" value="ESZ98613.1"/>
    <property type="molecule type" value="Genomic_DNA"/>
</dbReference>
<gene>
    <name evidence="2" type="ORF">SBOR_0983</name>
</gene>
<sequence>MHNSQKFNIINPKRVSCGTLHERADMPPLWRRCLRYRPRVKDLRVLMLPRDRVREMRCSCHRGNVEVPTTCVPHCASKGDEFRGQKSKTLIFSESDTRKDPKASNAFNKTSQTSGLENHLFAPNPVPLTKHTGPKLLDPSPSPFPTNESKVEAANDELGIGIALSSVYDTNYDPHQSYTPAHPNHEIGMALTTSDAIFNYSSSQQDTHSGDIHKQSDKAVRGSARSNNMSSWEISQIDKDTRSKKSEVSTRAGLVDIPTLVPEYSRPEKESVTTNIVEDKFQYQPLPYSASTHRLMKVLKVEAARQEQEEMDETGYREWQKLRKPRDSRRCGQVWDGEETRNSSLAIEALNALSRPKTHLSHTL</sequence>
<evidence type="ECO:0000256" key="1">
    <source>
        <dbReference type="SAM" id="MobiDB-lite"/>
    </source>
</evidence>
<organism evidence="2 3">
    <name type="scientific">Sclerotinia borealis (strain F-4128)</name>
    <dbReference type="NCBI Taxonomy" id="1432307"/>
    <lineage>
        <taxon>Eukaryota</taxon>
        <taxon>Fungi</taxon>
        <taxon>Dikarya</taxon>
        <taxon>Ascomycota</taxon>
        <taxon>Pezizomycotina</taxon>
        <taxon>Leotiomycetes</taxon>
        <taxon>Helotiales</taxon>
        <taxon>Sclerotiniaceae</taxon>
        <taxon>Sclerotinia</taxon>
    </lineage>
</organism>
<keyword evidence="3" id="KW-1185">Reference proteome</keyword>
<comment type="caution">
    <text evidence="2">The sequence shown here is derived from an EMBL/GenBank/DDBJ whole genome shotgun (WGS) entry which is preliminary data.</text>
</comment>
<name>W9CR97_SCLBF</name>
<proteinExistence type="predicted"/>